<dbReference type="SMART" id="SM00642">
    <property type="entry name" value="Aamy"/>
    <property type="match status" value="1"/>
</dbReference>
<evidence type="ECO:0000256" key="3">
    <source>
        <dbReference type="ARBA" id="ARBA00001923"/>
    </source>
</evidence>
<evidence type="ECO:0000256" key="10">
    <source>
        <dbReference type="RuleBase" id="RU003615"/>
    </source>
</evidence>
<dbReference type="InterPro" id="IPR017853">
    <property type="entry name" value="GH"/>
</dbReference>
<evidence type="ECO:0000256" key="6">
    <source>
        <dbReference type="ARBA" id="ARBA00022801"/>
    </source>
</evidence>
<comment type="similarity">
    <text evidence="4 10">Belongs to the glycosyl hydrolase 13 family.</text>
</comment>
<reference evidence="14" key="2">
    <citation type="submission" date="2023-04" db="EMBL/GenBank/DDBJ databases">
        <authorList>
            <person name="Bu L."/>
            <person name="Lu L."/>
            <person name="Laidemitt M.R."/>
            <person name="Zhang S.M."/>
            <person name="Mutuku M."/>
            <person name="Mkoji G."/>
            <person name="Steinauer M."/>
            <person name="Loker E.S."/>
        </authorList>
    </citation>
    <scope>NUCLEOTIDE SEQUENCE</scope>
    <source>
        <strain evidence="14">KasaAsao</strain>
        <tissue evidence="14">Whole Snail</tissue>
    </source>
</reference>
<evidence type="ECO:0000313" key="14">
    <source>
        <dbReference type="EMBL" id="KAK0060672.1"/>
    </source>
</evidence>
<keyword evidence="12" id="KW-0732">Signal</keyword>
<name>A0AAD8BTN3_BIOPF</name>
<comment type="catalytic activity">
    <reaction evidence="1">
        <text>Endohydrolysis of (1-&gt;4)-alpha-D-glucosidic linkages in polysaccharides containing three or more (1-&gt;4)-alpha-linked D-glucose units.</text>
        <dbReference type="EC" id="3.2.1.1"/>
    </reaction>
</comment>
<accession>A0AAD8BTN3</accession>
<feature type="compositionally biased region" description="Polar residues" evidence="11">
    <location>
        <begin position="895"/>
        <end position="912"/>
    </location>
</feature>
<proteinExistence type="inferred from homology"/>
<dbReference type="InterPro" id="IPR006046">
    <property type="entry name" value="Alpha_amylase"/>
</dbReference>
<dbReference type="PRINTS" id="PR00110">
    <property type="entry name" value="ALPHAAMYLASE"/>
</dbReference>
<dbReference type="Proteomes" id="UP001233172">
    <property type="component" value="Unassembled WGS sequence"/>
</dbReference>
<evidence type="ECO:0000256" key="7">
    <source>
        <dbReference type="ARBA" id="ARBA00023214"/>
    </source>
</evidence>
<feature type="domain" description="Glycosyl hydrolase family 13 catalytic" evidence="13">
    <location>
        <begin position="28"/>
        <end position="392"/>
    </location>
</feature>
<sequence>MLGVFISILLVGGAVSDFTDLHCVGNTSIVVHLFEWKWTDIEKECEFLAQAGYCAVQTSVVTENKYEVTRPWWERYQPVSYKISTRSGTEDQFASMVRTCNNFGVRIIHDVVLNHMARGDVGLGVAGSFFNGTGLYYPAVPYNVSHFHTHNDCSEPSNQISNTSTSDDLRHCQLLNLPDLDQSQDYVRSKIVGLLDRLVDHGSVGFRVDAAKHIHPADLKYIYDSVKDVLPGGRPAFINEVVNTIPDAISSDEYYDLGLVTEFRYSEMIGEALTKVDYSKLCGVFQTLLREQSALLFIDNHDTQRGRERPGSIVLNYKTPSLYKRAQAFTLASGYGTQRVMSSYFFQDTEAGPPADSNEHILDVLPHADGTCGNGWVCEHRWEAIRNIVKFSNLVKGSPLTNCQATANTVSFMRGDNTLFWMTSDDVTSTETILTNLTDGAYCDLMTDCQKKYVVHDSGNVTLTAAEDGIVVLVPDLSASIESSSVSTTNMFFSTDYITDTLTTTTTLYPDTVSTTGDTWSTDYSTLQISISGAITDQPAISSVSLSAGYTSPQISVIGSITDHPNSDYRTTDHVDINWTSGVSLTAGYISPQISVTGSITDQPATDYKTTDHFDINWTSSVSLTAGYTTPQISVTGSITDQPSTDYKTTDHFDINWTSSVSLTAGYTTPQISVIGSITDQPSNDYRTTDHLDINWTSRVSMTADYSTPQISVTGSIADQPTSDYKTTNNPDTNWSSGISLTAVYTTPQISFTGSLTDQSTGDYITSDHSNSNWATDVSSTADYITPSVNLNTSTSSQVDSTTPTASTAPDWRRTVIFIQKQTSPGQDVFIRGGIDGSRFSGAKACENSDYDHNACVIPIRHRVLGIREPTPARDAWSQGDNYLDWFGPEPNQGKHGSQPAQGTPAQWTSSNPNGKYYDSLNTYGDHYWVVDVDMDCSKTYQGFFEFKGVLSNGWEVGTSLDMDCTGDGAVPFPYHAGNHIGRCGFINVYHYASGPCEIHAFAGSSQADNAVIG</sequence>
<comment type="cofactor">
    <cofactor evidence="2">
        <name>Ca(2+)</name>
        <dbReference type="ChEBI" id="CHEBI:29108"/>
    </cofactor>
</comment>
<dbReference type="Pfam" id="PF00128">
    <property type="entry name" value="Alpha-amylase"/>
    <property type="match status" value="1"/>
</dbReference>
<evidence type="ECO:0000313" key="15">
    <source>
        <dbReference type="Proteomes" id="UP001233172"/>
    </source>
</evidence>
<keyword evidence="9" id="KW-0326">Glycosidase</keyword>
<comment type="cofactor">
    <cofactor evidence="3">
        <name>chloride</name>
        <dbReference type="ChEBI" id="CHEBI:17996"/>
    </cofactor>
</comment>
<keyword evidence="6" id="KW-0378">Hydrolase</keyword>
<feature type="chain" id="PRO_5042057416" description="alpha-amylase" evidence="12">
    <location>
        <begin position="17"/>
        <end position="1014"/>
    </location>
</feature>
<dbReference type="GO" id="GO:0043169">
    <property type="term" value="F:cation binding"/>
    <property type="evidence" value="ECO:0007669"/>
    <property type="project" value="InterPro"/>
</dbReference>
<feature type="signal peptide" evidence="12">
    <location>
        <begin position="1"/>
        <end position="16"/>
    </location>
</feature>
<reference evidence="14" key="1">
    <citation type="journal article" date="2023" name="PLoS Negl. Trop. Dis.">
        <title>A genome sequence for Biomphalaria pfeifferi, the major vector snail for the human-infecting parasite Schistosoma mansoni.</title>
        <authorList>
            <person name="Bu L."/>
            <person name="Lu L."/>
            <person name="Laidemitt M.R."/>
            <person name="Zhang S.M."/>
            <person name="Mutuku M."/>
            <person name="Mkoji G."/>
            <person name="Steinauer M."/>
            <person name="Loker E.S."/>
        </authorList>
    </citation>
    <scope>NUCLEOTIDE SEQUENCE</scope>
    <source>
        <strain evidence="14">KasaAsao</strain>
    </source>
</reference>
<evidence type="ECO:0000256" key="2">
    <source>
        <dbReference type="ARBA" id="ARBA00001913"/>
    </source>
</evidence>
<dbReference type="InterPro" id="IPR013780">
    <property type="entry name" value="Glyco_hydro_b"/>
</dbReference>
<dbReference type="Gene3D" id="3.20.20.80">
    <property type="entry name" value="Glycosidases"/>
    <property type="match status" value="1"/>
</dbReference>
<organism evidence="14 15">
    <name type="scientific">Biomphalaria pfeifferi</name>
    <name type="common">Bloodfluke planorb</name>
    <name type="synonym">Freshwater snail</name>
    <dbReference type="NCBI Taxonomy" id="112525"/>
    <lineage>
        <taxon>Eukaryota</taxon>
        <taxon>Metazoa</taxon>
        <taxon>Spiralia</taxon>
        <taxon>Lophotrochozoa</taxon>
        <taxon>Mollusca</taxon>
        <taxon>Gastropoda</taxon>
        <taxon>Heterobranchia</taxon>
        <taxon>Euthyneura</taxon>
        <taxon>Panpulmonata</taxon>
        <taxon>Hygrophila</taxon>
        <taxon>Lymnaeoidea</taxon>
        <taxon>Planorbidae</taxon>
        <taxon>Biomphalaria</taxon>
    </lineage>
</organism>
<dbReference type="PANTHER" id="PTHR43447">
    <property type="entry name" value="ALPHA-AMYLASE"/>
    <property type="match status" value="1"/>
</dbReference>
<evidence type="ECO:0000256" key="12">
    <source>
        <dbReference type="SAM" id="SignalP"/>
    </source>
</evidence>
<evidence type="ECO:0000256" key="5">
    <source>
        <dbReference type="ARBA" id="ARBA00012595"/>
    </source>
</evidence>
<protein>
    <recommendedName>
        <fullName evidence="5">alpha-amylase</fullName>
        <ecNumber evidence="5">3.2.1.1</ecNumber>
    </recommendedName>
</protein>
<gene>
    <name evidence="14" type="ORF">Bpfe_009860</name>
</gene>
<dbReference type="GO" id="GO:0005975">
    <property type="term" value="P:carbohydrate metabolic process"/>
    <property type="evidence" value="ECO:0007669"/>
    <property type="project" value="InterPro"/>
</dbReference>
<dbReference type="EC" id="3.2.1.1" evidence="5"/>
<comment type="caution">
    <text evidence="14">The sequence shown here is derived from an EMBL/GenBank/DDBJ whole genome shotgun (WGS) entry which is preliminary data.</text>
</comment>
<evidence type="ECO:0000256" key="1">
    <source>
        <dbReference type="ARBA" id="ARBA00000548"/>
    </source>
</evidence>
<dbReference type="SUPFAM" id="SSF51011">
    <property type="entry name" value="Glycosyl hydrolase domain"/>
    <property type="match status" value="1"/>
</dbReference>
<evidence type="ECO:0000256" key="8">
    <source>
        <dbReference type="ARBA" id="ARBA00023277"/>
    </source>
</evidence>
<dbReference type="EMBL" id="JASAOG010000034">
    <property type="protein sequence ID" value="KAK0060672.1"/>
    <property type="molecule type" value="Genomic_DNA"/>
</dbReference>
<evidence type="ECO:0000256" key="11">
    <source>
        <dbReference type="SAM" id="MobiDB-lite"/>
    </source>
</evidence>
<keyword evidence="15" id="KW-1185">Reference proteome</keyword>
<keyword evidence="7" id="KW-0868">Chloride</keyword>
<keyword evidence="8" id="KW-0119">Carbohydrate metabolism</keyword>
<evidence type="ECO:0000256" key="4">
    <source>
        <dbReference type="ARBA" id="ARBA00008061"/>
    </source>
</evidence>
<dbReference type="AlphaFoldDB" id="A0AAD8BTN3"/>
<feature type="region of interest" description="Disordered" evidence="11">
    <location>
        <begin position="888"/>
        <end position="912"/>
    </location>
</feature>
<evidence type="ECO:0000259" key="13">
    <source>
        <dbReference type="SMART" id="SM00642"/>
    </source>
</evidence>
<dbReference type="CDD" id="cd11317">
    <property type="entry name" value="AmyAc_bac_euk_AmyA"/>
    <property type="match status" value="1"/>
</dbReference>
<dbReference type="SUPFAM" id="SSF51445">
    <property type="entry name" value="(Trans)glycosidases"/>
    <property type="match status" value="1"/>
</dbReference>
<dbReference type="InterPro" id="IPR006047">
    <property type="entry name" value="GH13_cat_dom"/>
</dbReference>
<dbReference type="Gene3D" id="2.60.40.1180">
    <property type="entry name" value="Golgi alpha-mannosidase II"/>
    <property type="match status" value="1"/>
</dbReference>
<evidence type="ECO:0000256" key="9">
    <source>
        <dbReference type="ARBA" id="ARBA00023295"/>
    </source>
</evidence>
<dbReference type="GO" id="GO:0004556">
    <property type="term" value="F:alpha-amylase activity"/>
    <property type="evidence" value="ECO:0007669"/>
    <property type="project" value="UniProtKB-EC"/>
</dbReference>